<reference evidence="2" key="1">
    <citation type="submission" date="2016-03" db="EMBL/GenBank/DDBJ databases">
        <title>Co-evolution between Pasteurellaceae and their hosts.</title>
        <authorList>
            <person name="Hansen M.J."/>
            <person name="Bojesen A.M."/>
            <person name="Planet P."/>
        </authorList>
    </citation>
    <scope>NUCLEOTIDE SEQUENCE</scope>
    <source>
        <strain evidence="2">146/S8/89</strain>
    </source>
</reference>
<accession>A0A9X4PBT9</accession>
<feature type="compositionally biased region" description="Polar residues" evidence="1">
    <location>
        <begin position="37"/>
        <end position="49"/>
    </location>
</feature>
<gene>
    <name evidence="2" type="ORF">A6A20_03325</name>
</gene>
<feature type="compositionally biased region" description="Low complexity" evidence="1">
    <location>
        <begin position="1"/>
        <end position="36"/>
    </location>
</feature>
<keyword evidence="3" id="KW-1185">Reference proteome</keyword>
<feature type="compositionally biased region" description="Low complexity" evidence="1">
    <location>
        <begin position="50"/>
        <end position="88"/>
    </location>
</feature>
<protein>
    <submittedName>
        <fullName evidence="2">Uncharacterized protein</fullName>
    </submittedName>
</protein>
<dbReference type="RefSeq" id="WP_279572149.1">
    <property type="nucleotide sequence ID" value="NZ_LWID01000001.1"/>
</dbReference>
<feature type="region of interest" description="Disordered" evidence="1">
    <location>
        <begin position="1"/>
        <end position="88"/>
    </location>
</feature>
<dbReference type="InterPro" id="IPR011049">
    <property type="entry name" value="Serralysin-like_metalloprot_C"/>
</dbReference>
<dbReference type="Proteomes" id="UP001155500">
    <property type="component" value="Unassembled WGS sequence"/>
</dbReference>
<dbReference type="AlphaFoldDB" id="A0A9X4PBT9"/>
<evidence type="ECO:0000256" key="1">
    <source>
        <dbReference type="SAM" id="MobiDB-lite"/>
    </source>
</evidence>
<evidence type="ECO:0000313" key="3">
    <source>
        <dbReference type="Proteomes" id="UP001155500"/>
    </source>
</evidence>
<dbReference type="EMBL" id="LWID01000001">
    <property type="protein sequence ID" value="MDG6894676.1"/>
    <property type="molecule type" value="Genomic_DNA"/>
</dbReference>
<name>A0A9X4PBT9_9PAST</name>
<comment type="caution">
    <text evidence="2">The sequence shown here is derived from an EMBL/GenBank/DDBJ whole genome shotgun (WGS) entry which is preliminary data.</text>
</comment>
<dbReference type="SUPFAM" id="SSF51120">
    <property type="entry name" value="beta-Roll"/>
    <property type="match status" value="1"/>
</dbReference>
<evidence type="ECO:0000313" key="2">
    <source>
        <dbReference type="EMBL" id="MDG6894676.1"/>
    </source>
</evidence>
<proteinExistence type="predicted"/>
<sequence length="804" mass="86974">MGGGNTNNNESKQNVENNSSNTSTSSSTDATNPTNNQSSGTTASSDNQSANTAPTTNTDTSNDTTNQTANQTDNTENTSTTPQSYSYPSLENQTITLDSGNNHIQVEENITSSTISTADGNDNLIVNGNIENATIDLADGNNKIETTGDIRASTITAGDGDDEINANNIGVRAYASRSTQPDDLAVDYINLGEGNNKITVNNNIYNSATIFTGSGDDTLTANNIEAKEINLGDGNNKISANNVINTDITLGDGNNKVQINEMNIDSRLNLGKGDNYVVINKMEGGLYSEGGNNTIEIDEFEATKVVVDGNITIKSLRGSLHTTNASILTIKDEMSGYWHAGDDIDTLVMHGKFQAPERLLLRKHLTNVDIIDLSLAPEQTIEGGYFDNFTYDVYIKGHSGITLDLDVLTGYGGFDIRRWEKTGSQQIEGINYDLYQYRYNELLLEPIVYVEQNINVVGVENTSQFEDSDLSDNNQANYAYISLKDKEISLTTDNNLIQVGKYISNSKITTGDGNDSLIVRGNIENAIINLADGDNKIEAANIHASTITTGDGDDNIWVKSFHGDINVGNGNNQFEIGVLTGTIKSGDGNDSITIDHIEDYGIINLGDGNNTIDFPSFHSAISSPDNVQIITGNGDDILNLAGKSSGPLNVNLGNGNNSINIKDSDSSIYLTTGNGNDVLTITDYSRLAKWHAGEGRDTLIVKGYLYNQHLLAKINNVDIIDFTESPESTGFGNIIQVLPTYLSNDIYIKGNDQLKINIKTDTDQDTGTWNKTGSQQIEGISYDLYQYSGSEHTLYVQENINVVI</sequence>
<dbReference type="Gene3D" id="2.160.20.160">
    <property type="match status" value="2"/>
</dbReference>
<organism evidence="2 3">
    <name type="scientific">Volucribacter amazonae</name>
    <dbReference type="NCBI Taxonomy" id="256731"/>
    <lineage>
        <taxon>Bacteria</taxon>
        <taxon>Pseudomonadati</taxon>
        <taxon>Pseudomonadota</taxon>
        <taxon>Gammaproteobacteria</taxon>
        <taxon>Pasteurellales</taxon>
        <taxon>Pasteurellaceae</taxon>
        <taxon>Volucribacter</taxon>
    </lineage>
</organism>